<dbReference type="Gene3D" id="1.10.10.10">
    <property type="entry name" value="Winged helix-like DNA-binding domain superfamily/Winged helix DNA-binding domain"/>
    <property type="match status" value="1"/>
</dbReference>
<dbReference type="SMART" id="SM00490">
    <property type="entry name" value="HELICc"/>
    <property type="match status" value="1"/>
</dbReference>
<dbReference type="GO" id="GO:0003677">
    <property type="term" value="F:DNA binding"/>
    <property type="evidence" value="ECO:0007669"/>
    <property type="project" value="UniProtKB-KW"/>
</dbReference>
<keyword evidence="21" id="KW-0175">Coiled coil</keyword>
<dbReference type="FunFam" id="3.40.50.300:FF:000752">
    <property type="entry name" value="ATP-dependent DNA helicase"/>
    <property type="match status" value="1"/>
</dbReference>
<evidence type="ECO:0000313" key="27">
    <source>
        <dbReference type="RefSeq" id="XP_050933848.1"/>
    </source>
</evidence>
<dbReference type="InterPro" id="IPR036388">
    <property type="entry name" value="WH-like_DNA-bd_sf"/>
</dbReference>
<dbReference type="GO" id="GO:0043138">
    <property type="term" value="F:3'-5' DNA helicase activity"/>
    <property type="evidence" value="ECO:0007669"/>
    <property type="project" value="UniProtKB-EC"/>
</dbReference>
<keyword evidence="8 20" id="KW-0547">Nucleotide-binding</keyword>
<dbReference type="GO" id="GO:0005524">
    <property type="term" value="F:ATP binding"/>
    <property type="evidence" value="ECO:0007669"/>
    <property type="project" value="UniProtKB-KW"/>
</dbReference>
<evidence type="ECO:0000256" key="14">
    <source>
        <dbReference type="ARBA" id="ARBA00023125"/>
    </source>
</evidence>
<organism evidence="25 26">
    <name type="scientific">Lates calcarifer</name>
    <name type="common">Barramundi</name>
    <name type="synonym">Holocentrus calcarifer</name>
    <dbReference type="NCBI Taxonomy" id="8187"/>
    <lineage>
        <taxon>Eukaryota</taxon>
        <taxon>Metazoa</taxon>
        <taxon>Chordata</taxon>
        <taxon>Craniata</taxon>
        <taxon>Vertebrata</taxon>
        <taxon>Euteleostomi</taxon>
        <taxon>Actinopterygii</taxon>
        <taxon>Neopterygii</taxon>
        <taxon>Teleostei</taxon>
        <taxon>Neoteleostei</taxon>
        <taxon>Acanthomorphata</taxon>
        <taxon>Carangaria</taxon>
        <taxon>Carangaria incertae sedis</taxon>
        <taxon>Centropomidae</taxon>
        <taxon>Lates</taxon>
    </lineage>
</organism>
<evidence type="ECO:0000256" key="17">
    <source>
        <dbReference type="ARBA" id="ARBA00034617"/>
    </source>
</evidence>
<dbReference type="RefSeq" id="XP_050933849.1">
    <property type="nucleotide sequence ID" value="XM_051077892.1"/>
</dbReference>
<keyword evidence="11" id="KW-0862">Zinc</keyword>
<evidence type="ECO:0000256" key="13">
    <source>
        <dbReference type="ARBA" id="ARBA00022990"/>
    </source>
</evidence>
<comment type="catalytic activity">
    <reaction evidence="19">
        <text>dATP + H2O = dADP + phosphate + H(+)</text>
        <dbReference type="Rhea" id="RHEA:51908"/>
        <dbReference type="ChEBI" id="CHEBI:15377"/>
        <dbReference type="ChEBI" id="CHEBI:15378"/>
        <dbReference type="ChEBI" id="CHEBI:43474"/>
        <dbReference type="ChEBI" id="CHEBI:57667"/>
        <dbReference type="ChEBI" id="CHEBI:61404"/>
    </reaction>
    <physiologicalReaction direction="left-to-right" evidence="19">
        <dbReference type="Rhea" id="RHEA:51909"/>
    </physiologicalReaction>
</comment>
<evidence type="ECO:0000259" key="23">
    <source>
        <dbReference type="PROSITE" id="PS51192"/>
    </source>
</evidence>
<keyword evidence="9 20" id="KW-0378">Hydrolase</keyword>
<evidence type="ECO:0000256" key="11">
    <source>
        <dbReference type="ARBA" id="ARBA00022833"/>
    </source>
</evidence>
<dbReference type="GO" id="GO:0006260">
    <property type="term" value="P:DNA replication"/>
    <property type="evidence" value="ECO:0007669"/>
    <property type="project" value="InterPro"/>
</dbReference>
<evidence type="ECO:0000256" key="16">
    <source>
        <dbReference type="ARBA" id="ARBA00023242"/>
    </source>
</evidence>
<evidence type="ECO:0000259" key="24">
    <source>
        <dbReference type="PROSITE" id="PS51194"/>
    </source>
</evidence>
<proteinExistence type="inferred from homology"/>
<comment type="catalytic activity">
    <reaction evidence="17 20">
        <text>Couples ATP hydrolysis with the unwinding of duplex DNA by translocating in the 3'-5' direction.</text>
        <dbReference type="EC" id="5.6.2.4"/>
    </reaction>
</comment>
<evidence type="ECO:0000256" key="5">
    <source>
        <dbReference type="ARBA" id="ARBA00005446"/>
    </source>
</evidence>
<evidence type="ECO:0000256" key="2">
    <source>
        <dbReference type="ARBA" id="ARBA00001946"/>
    </source>
</evidence>
<sequence length="841" mass="94568">MDGTGLSNDAQAELDSVEAELELVELQIAELLQKQAELTSRKNALLQRLEEACDAAQSSSSSSSTSLKSSGANPVMSKQEMQRYDGSDFPWSKEVEQHLKDTFHLSNFRPLQRRAINLTLSGKDLFLVMPTGRGKSLCYQLPAVCSKGFTLVVTPLVSLMEDQIMYLKSINVPAVMLNASSSKADAKTVMAGMTDQKSPFKLLYVTPEKVSKSKLLMSRLEKAYNANLLSRIAVDEVHCCSQWGHDFRPDYKLLGILKRQFPKVPVLGLTATATSSVLKDCEKILCVQQPVTLTASFNRTNLYYEVRIKDSDNDASISDIASLIKNRYNDQSGIVYVFSQKDAESVASKLQQKDILAYPYHANMEPDDKTRVHRKWASNKIRVVVATVAFGMGIDKPDVRFVIHHTISKSIENYYQESGRAGRDDGPADCIVYFGFSDIFRISTMVVMENVGQQKLLQIVDYCQNIDRCRRSLMAVHFDEVWDDKGCNQMCDTCRHAQEYTTVDITQHAQQVVQIVELAASMDEKLTPLKLVEAWIGKGPAKRRKMIQTTTLSRLQAEAVIVRLLLLGYLREDFSFTPYTTYFYVKLGRKAPLLKNQTHTLSMKMRTTGSGSAVDTSAVKANEKEVDITFDPIVMDNSCPPQPKQKLFKDQRNLSRKQDLKPFSQIDKQIEEEEEDKRGSTVTQHVVEVDVEINMIDNIGISEKSQKTPSHPVKPSSKRKSTTPQRVRRKPRANAAEVDTPSPSRGGDALINAVPSSPSQASVISDTAAEELCELRNYYSKQLRRINYISHEYLGQPAEPGVLACIREPLRSLRLPRRVTIAQTARSLWTRVSSRRKLVHR</sequence>
<dbReference type="Pfam" id="PF00270">
    <property type="entry name" value="DEAD"/>
    <property type="match status" value="1"/>
</dbReference>
<comment type="catalytic activity">
    <reaction evidence="18">
        <text>ATP + H2O = ADP + phosphate + H(+)</text>
        <dbReference type="Rhea" id="RHEA:13065"/>
        <dbReference type="ChEBI" id="CHEBI:15377"/>
        <dbReference type="ChEBI" id="CHEBI:15378"/>
        <dbReference type="ChEBI" id="CHEBI:30616"/>
        <dbReference type="ChEBI" id="CHEBI:43474"/>
        <dbReference type="ChEBI" id="CHEBI:456216"/>
    </reaction>
    <physiologicalReaction direction="left-to-right" evidence="18">
        <dbReference type="Rhea" id="RHEA:13066"/>
    </physiologicalReaction>
</comment>
<keyword evidence="7" id="KW-0479">Metal-binding</keyword>
<comment type="cofactor">
    <cofactor evidence="3">
        <name>Zn(2+)</name>
        <dbReference type="ChEBI" id="CHEBI:29105"/>
    </cofactor>
</comment>
<feature type="compositionally biased region" description="Low complexity" evidence="22">
    <location>
        <begin position="58"/>
        <end position="70"/>
    </location>
</feature>
<dbReference type="CDD" id="cd18015">
    <property type="entry name" value="DEXHc_RecQ1"/>
    <property type="match status" value="1"/>
</dbReference>
<dbReference type="InterPro" id="IPR027417">
    <property type="entry name" value="P-loop_NTPase"/>
</dbReference>
<dbReference type="PROSITE" id="PS51194">
    <property type="entry name" value="HELICASE_CTER"/>
    <property type="match status" value="1"/>
</dbReference>
<evidence type="ECO:0000256" key="19">
    <source>
        <dbReference type="ARBA" id="ARBA00051437"/>
    </source>
</evidence>
<dbReference type="CTD" id="5965"/>
<keyword evidence="6" id="KW-0597">Phosphoprotein</keyword>
<feature type="compositionally biased region" description="Basic residues" evidence="22">
    <location>
        <begin position="716"/>
        <end position="732"/>
    </location>
</feature>
<evidence type="ECO:0000256" key="22">
    <source>
        <dbReference type="SAM" id="MobiDB-lite"/>
    </source>
</evidence>
<dbReference type="CDD" id="cd18794">
    <property type="entry name" value="SF2_C_RecQ"/>
    <property type="match status" value="1"/>
</dbReference>
<feature type="region of interest" description="Disordered" evidence="22">
    <location>
        <begin position="698"/>
        <end position="748"/>
    </location>
</feature>
<evidence type="ECO:0000313" key="26">
    <source>
        <dbReference type="RefSeq" id="XP_018552643.1"/>
    </source>
</evidence>
<dbReference type="PROSITE" id="PS51192">
    <property type="entry name" value="HELICASE_ATP_BIND_1"/>
    <property type="match status" value="1"/>
</dbReference>
<evidence type="ECO:0000256" key="7">
    <source>
        <dbReference type="ARBA" id="ARBA00022723"/>
    </source>
</evidence>
<comment type="cofactor">
    <cofactor evidence="1">
        <name>Mn(2+)</name>
        <dbReference type="ChEBI" id="CHEBI:29035"/>
    </cofactor>
</comment>
<keyword evidence="12 20" id="KW-0067">ATP-binding</keyword>
<feature type="compositionally biased region" description="Basic and acidic residues" evidence="22">
    <location>
        <begin position="647"/>
        <end position="660"/>
    </location>
</feature>
<dbReference type="GO" id="GO:0000724">
    <property type="term" value="P:double-strand break repair via homologous recombination"/>
    <property type="evidence" value="ECO:0007669"/>
    <property type="project" value="TreeGrafter"/>
</dbReference>
<feature type="coiled-coil region" evidence="21">
    <location>
        <begin position="7"/>
        <end position="48"/>
    </location>
</feature>
<dbReference type="PANTHER" id="PTHR13710">
    <property type="entry name" value="DNA HELICASE RECQ FAMILY MEMBER"/>
    <property type="match status" value="1"/>
</dbReference>
<dbReference type="Pfam" id="PF00271">
    <property type="entry name" value="Helicase_C"/>
    <property type="match status" value="1"/>
</dbReference>
<evidence type="ECO:0000256" key="3">
    <source>
        <dbReference type="ARBA" id="ARBA00001947"/>
    </source>
</evidence>
<dbReference type="RefSeq" id="XP_018552643.1">
    <property type="nucleotide sequence ID" value="XM_018697127.2"/>
</dbReference>
<dbReference type="SMART" id="SM00487">
    <property type="entry name" value="DEXDc"/>
    <property type="match status" value="1"/>
</dbReference>
<dbReference type="RefSeq" id="XP_050933848.1">
    <property type="nucleotide sequence ID" value="XM_051077891.1"/>
</dbReference>
<evidence type="ECO:0000256" key="6">
    <source>
        <dbReference type="ARBA" id="ARBA00022553"/>
    </source>
</evidence>
<keyword evidence="10 20" id="KW-0347">Helicase</keyword>
<protein>
    <recommendedName>
        <fullName evidence="20">ATP-dependent DNA helicase</fullName>
        <ecNumber evidence="20">5.6.2.4</ecNumber>
    </recommendedName>
</protein>
<dbReference type="GO" id="GO:0009378">
    <property type="term" value="F:four-way junction helicase activity"/>
    <property type="evidence" value="ECO:0007669"/>
    <property type="project" value="TreeGrafter"/>
</dbReference>
<evidence type="ECO:0000313" key="25">
    <source>
        <dbReference type="Proteomes" id="UP000694890"/>
    </source>
</evidence>
<dbReference type="GO" id="GO:0016787">
    <property type="term" value="F:hydrolase activity"/>
    <property type="evidence" value="ECO:0007669"/>
    <property type="project" value="UniProtKB-KW"/>
</dbReference>
<dbReference type="SUPFAM" id="SSF52540">
    <property type="entry name" value="P-loop containing nucleoside triphosphate hydrolases"/>
    <property type="match status" value="1"/>
</dbReference>
<dbReference type="InterPro" id="IPR001650">
    <property type="entry name" value="Helicase_C-like"/>
</dbReference>
<dbReference type="GeneID" id="108897477"/>
<dbReference type="GO" id="GO:0005634">
    <property type="term" value="C:nucleus"/>
    <property type="evidence" value="ECO:0007669"/>
    <property type="project" value="UniProtKB-SubCell"/>
</dbReference>
<dbReference type="InterPro" id="IPR011545">
    <property type="entry name" value="DEAD/DEAH_box_helicase_dom"/>
</dbReference>
<dbReference type="GO" id="GO:0046872">
    <property type="term" value="F:metal ion binding"/>
    <property type="evidence" value="ECO:0007669"/>
    <property type="project" value="UniProtKB-KW"/>
</dbReference>
<dbReference type="Proteomes" id="UP000694890">
    <property type="component" value="Linkage group LG18"/>
</dbReference>
<dbReference type="GO" id="GO:0005694">
    <property type="term" value="C:chromosome"/>
    <property type="evidence" value="ECO:0007669"/>
    <property type="project" value="TreeGrafter"/>
</dbReference>
<comment type="similarity">
    <text evidence="5 20">Belongs to the helicase family. RecQ subfamily.</text>
</comment>
<evidence type="ECO:0000256" key="18">
    <source>
        <dbReference type="ARBA" id="ARBA00048778"/>
    </source>
</evidence>
<keyword evidence="16 20" id="KW-0539">Nucleus</keyword>
<feature type="domain" description="Helicase ATP-binding" evidence="23">
    <location>
        <begin position="116"/>
        <end position="291"/>
    </location>
</feature>
<dbReference type="EC" id="5.6.2.4" evidence="20"/>
<feature type="domain" description="Helicase C-terminal" evidence="24">
    <location>
        <begin position="316"/>
        <end position="467"/>
    </location>
</feature>
<keyword evidence="15" id="KW-0413">Isomerase</keyword>
<evidence type="ECO:0000256" key="8">
    <source>
        <dbReference type="ARBA" id="ARBA00022741"/>
    </source>
</evidence>
<dbReference type="InterPro" id="IPR032284">
    <property type="entry name" value="RecQ_Zn-bd"/>
</dbReference>
<dbReference type="FunFam" id="1.10.10.10:FF:000306">
    <property type="entry name" value="ATP-dependent DNA helicase"/>
    <property type="match status" value="1"/>
</dbReference>
<evidence type="ECO:0000313" key="28">
    <source>
        <dbReference type="RefSeq" id="XP_050933849.1"/>
    </source>
</evidence>
<dbReference type="FunFam" id="3.40.50.300:FF:000596">
    <property type="entry name" value="ATP-dependent DNA helicase"/>
    <property type="match status" value="1"/>
</dbReference>
<evidence type="ECO:0000256" key="1">
    <source>
        <dbReference type="ARBA" id="ARBA00001936"/>
    </source>
</evidence>
<dbReference type="AlphaFoldDB" id="A0AAJ7QCL3"/>
<evidence type="ECO:0000256" key="21">
    <source>
        <dbReference type="SAM" id="Coils"/>
    </source>
</evidence>
<dbReference type="InterPro" id="IPR018982">
    <property type="entry name" value="RQC_domain"/>
</dbReference>
<evidence type="ECO:0000256" key="4">
    <source>
        <dbReference type="ARBA" id="ARBA00004123"/>
    </source>
</evidence>
<feature type="region of interest" description="Disordered" evidence="22">
    <location>
        <begin position="633"/>
        <end position="666"/>
    </location>
</feature>
<reference evidence="26 27" key="1">
    <citation type="submission" date="2025-04" db="UniProtKB">
        <authorList>
            <consortium name="RefSeq"/>
        </authorList>
    </citation>
    <scope>IDENTIFICATION</scope>
    <source>
        <tissue evidence="26 27">Brain</tissue>
    </source>
</reference>
<keyword evidence="13" id="KW-0007">Acetylation</keyword>
<dbReference type="GO" id="GO:0005737">
    <property type="term" value="C:cytoplasm"/>
    <property type="evidence" value="ECO:0007669"/>
    <property type="project" value="TreeGrafter"/>
</dbReference>
<name>A0AAJ7QCL3_LATCA</name>
<evidence type="ECO:0000256" key="10">
    <source>
        <dbReference type="ARBA" id="ARBA00022806"/>
    </source>
</evidence>
<evidence type="ECO:0000256" key="15">
    <source>
        <dbReference type="ARBA" id="ARBA00023235"/>
    </source>
</evidence>
<comment type="subcellular location">
    <subcellularLocation>
        <location evidence="4 20">Nucleus</location>
    </subcellularLocation>
</comment>
<dbReference type="Pfam" id="PF16124">
    <property type="entry name" value="RecQ_Zn_bind"/>
    <property type="match status" value="1"/>
</dbReference>
<dbReference type="InterPro" id="IPR004589">
    <property type="entry name" value="DNA_helicase_ATP-dep_RecQ"/>
</dbReference>
<dbReference type="Gene3D" id="3.40.50.300">
    <property type="entry name" value="P-loop containing nucleotide triphosphate hydrolases"/>
    <property type="match status" value="2"/>
</dbReference>
<dbReference type="NCBIfam" id="TIGR00614">
    <property type="entry name" value="recQ_fam"/>
    <property type="match status" value="1"/>
</dbReference>
<gene>
    <name evidence="26 27 28" type="primary">recql</name>
</gene>
<evidence type="ECO:0000256" key="9">
    <source>
        <dbReference type="ARBA" id="ARBA00022801"/>
    </source>
</evidence>
<dbReference type="InterPro" id="IPR014001">
    <property type="entry name" value="Helicase_ATP-bd"/>
</dbReference>
<evidence type="ECO:0000256" key="20">
    <source>
        <dbReference type="RuleBase" id="RU364117"/>
    </source>
</evidence>
<feature type="region of interest" description="Disordered" evidence="22">
    <location>
        <begin position="57"/>
        <end position="77"/>
    </location>
</feature>
<dbReference type="PANTHER" id="PTHR13710:SF105">
    <property type="entry name" value="ATP-DEPENDENT DNA HELICASE Q1"/>
    <property type="match status" value="1"/>
</dbReference>
<dbReference type="KEGG" id="lcf:108897477"/>
<dbReference type="SMART" id="SM00956">
    <property type="entry name" value="RQC"/>
    <property type="match status" value="1"/>
</dbReference>
<keyword evidence="14" id="KW-0238">DNA-binding</keyword>
<evidence type="ECO:0000256" key="12">
    <source>
        <dbReference type="ARBA" id="ARBA00022840"/>
    </source>
</evidence>
<comment type="cofactor">
    <cofactor evidence="2">
        <name>Mg(2+)</name>
        <dbReference type="ChEBI" id="CHEBI:18420"/>
    </cofactor>
</comment>
<accession>A0AAJ7QCL3</accession>